<evidence type="ECO:0000259" key="6">
    <source>
        <dbReference type="Pfam" id="PF18465"/>
    </source>
</evidence>
<dbReference type="EMBL" id="CP003316">
    <property type="protein sequence ID" value="AFA38559.1"/>
    <property type="molecule type" value="Genomic_DNA"/>
</dbReference>
<dbReference type="Pfam" id="PF00384">
    <property type="entry name" value="Molybdopterin"/>
    <property type="match status" value="2"/>
</dbReference>
<dbReference type="Gene3D" id="3.40.50.740">
    <property type="match status" value="2"/>
</dbReference>
<evidence type="ECO:0000256" key="3">
    <source>
        <dbReference type="ARBA" id="ARBA00023014"/>
    </source>
</evidence>
<feature type="domain" description="Molybdopterin oxidoreductase" evidence="4">
    <location>
        <begin position="152"/>
        <end position="362"/>
    </location>
</feature>
<dbReference type="GO" id="GO:0051536">
    <property type="term" value="F:iron-sulfur cluster binding"/>
    <property type="evidence" value="ECO:0007669"/>
    <property type="project" value="UniProtKB-KW"/>
</dbReference>
<evidence type="ECO:0000256" key="1">
    <source>
        <dbReference type="ARBA" id="ARBA00022723"/>
    </source>
</evidence>
<dbReference type="SUPFAM" id="SSF50692">
    <property type="entry name" value="ADC-like"/>
    <property type="match status" value="1"/>
</dbReference>
<dbReference type="Gene3D" id="3.40.228.10">
    <property type="entry name" value="Dimethylsulfoxide Reductase, domain 2"/>
    <property type="match status" value="1"/>
</dbReference>
<dbReference type="EC" id="1.2.1.2" evidence="7"/>
<protein>
    <submittedName>
        <fullName evidence="7">Arsenite oxidase, large subunit</fullName>
        <ecNumber evidence="7">1.2.1.2</ecNumber>
        <ecNumber evidence="7">1.20.9.1</ecNumber>
    </submittedName>
</protein>
<evidence type="ECO:0000256" key="2">
    <source>
        <dbReference type="ARBA" id="ARBA00023004"/>
    </source>
</evidence>
<dbReference type="Pfam" id="PF18465">
    <property type="entry name" value="Rieske_3"/>
    <property type="match status" value="1"/>
</dbReference>
<dbReference type="InterPro" id="IPR014066">
    <property type="entry name" value="AioA/IdrA_lsu"/>
</dbReference>
<dbReference type="NCBIfam" id="TIGR02693">
    <property type="entry name" value="arsenite_ox_L"/>
    <property type="match status" value="1"/>
</dbReference>
<dbReference type="SUPFAM" id="SSF53706">
    <property type="entry name" value="Formate dehydrogenase/DMSO reductase, domains 1-3"/>
    <property type="match status" value="1"/>
</dbReference>
<keyword evidence="2" id="KW-0408">Iron</keyword>
<dbReference type="Proteomes" id="UP000009062">
    <property type="component" value="Chromosome"/>
</dbReference>
<dbReference type="InterPro" id="IPR009010">
    <property type="entry name" value="Asp_de-COase-like_dom_sf"/>
</dbReference>
<evidence type="ECO:0000313" key="7">
    <source>
        <dbReference type="EMBL" id="AFA38559.1"/>
    </source>
</evidence>
<dbReference type="Gene3D" id="2.40.40.20">
    <property type="match status" value="1"/>
</dbReference>
<dbReference type="AlphaFoldDB" id="H6Q795"/>
<feature type="domain" description="Arsenite oxidase subunit AioA/Iodate reductase subunit IdrA 3Fe-4S cluster" evidence="6">
    <location>
        <begin position="23"/>
        <end position="144"/>
    </location>
</feature>
<dbReference type="Pfam" id="PF01568">
    <property type="entry name" value="Molydop_binding"/>
    <property type="match status" value="1"/>
</dbReference>
<dbReference type="GO" id="GO:0043546">
    <property type="term" value="F:molybdopterin cofactor binding"/>
    <property type="evidence" value="ECO:0007669"/>
    <property type="project" value="InterPro"/>
</dbReference>
<proteinExistence type="predicted"/>
<gene>
    <name evidence="7" type="ordered locus">Pogu_0532</name>
</gene>
<dbReference type="STRING" id="698757.Pogu_0532"/>
<name>H6Q795_PYROT</name>
<evidence type="ECO:0000259" key="5">
    <source>
        <dbReference type="Pfam" id="PF01568"/>
    </source>
</evidence>
<dbReference type="EC" id="1.20.9.1" evidence="7"/>
<dbReference type="Gene3D" id="3.30.200.200">
    <property type="match status" value="1"/>
</dbReference>
<accession>H6Q795</accession>
<dbReference type="InterPro" id="IPR050123">
    <property type="entry name" value="Prok_molybdopt-oxidoreductase"/>
</dbReference>
<sequence>MSFRLTGRVPLPPPDAERYTTVCQFCNVGCGYDVYVWPAGASGGPRPGEHGVVYKIVDEVYGRELRPESTDFSKPLPPLSAKQGTPWISEAMVVRTIRRDWKRGRGTGEFMEAYVAQIPSPECPINMGDHSIRGGTNGERNWSPWNTAGIRRLKHPMVRFGGRLEVVTWDYAIDLVARVIKGVIDKWGVDRGMGKEGHAVFAHRMDHGGGGGGAMIENTAAGLFFFYGVRTAFARIHNRPFFGPENPAIGDAGPGAMNNSLHDLRLADVVIFWGANPYATGTVMFIEHALDNLRGATAAEKQKWFEPGEPAGPAYMIIVDPRDTETARAAKAAGGDRVLVLRPDPGTDIVLANAIARVIYEKYRDVVDKYIQHYREAAQKYGFGWDENAWRLYLEKALQIDKSLDDFLNEAARITGVSRADIEKAAQIIAEPKSGGFLKRVWLMYEKGIIWNQNYRSIYAIVDLCTLVGAFRGLPGNGCQRQGGHQEGYAGPAPPPPPWINERHHVSPWNYAKEKGMQLNTYDDYVKLFEAWYDEVYRKGYYATKWPIGDKYMPTTDFRLVAGEGKVLWVHDMDNYKLAPQAQRLKAAISDRAWRVTRYVFAEPFAQIGGAESKEQYDTKTLDIPVTTRPSSKEYAEKVLEALEKTGGLFVIVQDIYPTFMLEDAHVVLPAAFNNGEVPDVRMSVHERRFRITDAWMDPPGEAKPDWWIYAQVAKRIVELYQEEGKGDDPVAQRFRRAFQRIWDAMEKNAKDPRIEVENEIFKAYIANADETYKELGVEWEVQYWTPAFKKLDLNILRKFRTVGVVLPLTELNIYPDGTVEARGVVNLMEPALNPQYREEVVIVRPDGTIIRRIEKVPSENARRAGAYVGHLRVWPSLWLGYPPYVEEQAMKYKYWVVNGRYNEIWQTGYADPNVEALIRRWPYAFVQINPRDAARENVGNGDVVVVYNDNGSVPAIVWVTDMVKEGHIFLIMAHPYSVGANAVTTPSVEPVAQNPDYKLTKANIVKIGTLGDELKSILTFKDIKFTPTA</sequence>
<dbReference type="InterPro" id="IPR006656">
    <property type="entry name" value="Mopterin_OxRdtase"/>
</dbReference>
<dbReference type="GO" id="GO:0003954">
    <property type="term" value="F:NADH dehydrogenase activity"/>
    <property type="evidence" value="ECO:0007669"/>
    <property type="project" value="TreeGrafter"/>
</dbReference>
<evidence type="ECO:0000313" key="8">
    <source>
        <dbReference type="Proteomes" id="UP000009062"/>
    </source>
</evidence>
<dbReference type="GO" id="GO:0050611">
    <property type="term" value="F:arsenate reductase (azurin) activity"/>
    <property type="evidence" value="ECO:0007669"/>
    <property type="project" value="UniProtKB-EC"/>
</dbReference>
<dbReference type="InterPro" id="IPR006657">
    <property type="entry name" value="MoPterin_dinucl-bd_dom"/>
</dbReference>
<dbReference type="KEGG" id="pog:Pogu_0532"/>
<dbReference type="eggNOG" id="arCOG01491">
    <property type="taxonomic scope" value="Archaea"/>
</dbReference>
<reference evidence="7 8" key="1">
    <citation type="journal article" date="2012" name="Stand. Genomic Sci.">
        <title>Complete genome sequence of Pyrobaculum oguniense.</title>
        <authorList>
            <person name="Bernick D.L."/>
            <person name="Karplus K."/>
            <person name="Lui L.M."/>
            <person name="Coker J.K."/>
            <person name="Murphy J.N."/>
            <person name="Chan P.P."/>
            <person name="Cozen A.E."/>
            <person name="Lowe T.M."/>
        </authorList>
    </citation>
    <scope>NUCLEOTIDE SEQUENCE [LARGE SCALE GENOMIC DNA]</scope>
    <source>
        <strain evidence="7 8">TE7</strain>
    </source>
</reference>
<dbReference type="GO" id="GO:0016020">
    <property type="term" value="C:membrane"/>
    <property type="evidence" value="ECO:0007669"/>
    <property type="project" value="TreeGrafter"/>
</dbReference>
<organism evidence="7 8">
    <name type="scientific">Pyrobaculum oguniense (strain DSM 13380 / JCM 10595 / TE7)</name>
    <dbReference type="NCBI Taxonomy" id="698757"/>
    <lineage>
        <taxon>Archaea</taxon>
        <taxon>Thermoproteota</taxon>
        <taxon>Thermoprotei</taxon>
        <taxon>Thermoproteales</taxon>
        <taxon>Thermoproteaceae</taxon>
        <taxon>Pyrobaculum</taxon>
    </lineage>
</organism>
<keyword evidence="8" id="KW-1185">Reference proteome</keyword>
<feature type="domain" description="Molybdopterin oxidoreductase" evidence="4">
    <location>
        <begin position="650"/>
        <end position="716"/>
    </location>
</feature>
<dbReference type="PANTHER" id="PTHR43105">
    <property type="entry name" value="RESPIRATORY NITRATE REDUCTASE"/>
    <property type="match status" value="1"/>
</dbReference>
<dbReference type="InterPro" id="IPR041632">
    <property type="entry name" value="AioA/IdrA_3Fe-4S"/>
</dbReference>
<keyword evidence="1" id="KW-0479">Metal-binding</keyword>
<keyword evidence="3" id="KW-0411">Iron-sulfur</keyword>
<dbReference type="GO" id="GO:0022904">
    <property type="term" value="P:respiratory electron transport chain"/>
    <property type="evidence" value="ECO:0007669"/>
    <property type="project" value="TreeGrafter"/>
</dbReference>
<dbReference type="HOGENOM" id="CLU_281836_0_0_2"/>
<dbReference type="GO" id="GO:0046872">
    <property type="term" value="F:metal ion binding"/>
    <property type="evidence" value="ECO:0007669"/>
    <property type="project" value="UniProtKB-KW"/>
</dbReference>
<evidence type="ECO:0000259" key="4">
    <source>
        <dbReference type="Pfam" id="PF00384"/>
    </source>
</evidence>
<feature type="domain" description="Molybdopterin dinucleotide-binding" evidence="5">
    <location>
        <begin position="896"/>
        <end position="1001"/>
    </location>
</feature>
<dbReference type="PANTHER" id="PTHR43105:SF10">
    <property type="entry name" value="NADH-QUINONE OXIDOREDUCTASE SUBUNIT G"/>
    <property type="match status" value="1"/>
</dbReference>
<keyword evidence="7" id="KW-0560">Oxidoreductase</keyword>